<feature type="transmembrane region" description="Helical" evidence="5">
    <location>
        <begin position="65"/>
        <end position="85"/>
    </location>
</feature>
<feature type="transmembrane region" description="Helical" evidence="5">
    <location>
        <begin position="148"/>
        <end position="164"/>
    </location>
</feature>
<dbReference type="Pfam" id="PF00892">
    <property type="entry name" value="EamA"/>
    <property type="match status" value="1"/>
</dbReference>
<feature type="transmembrane region" description="Helical" evidence="5">
    <location>
        <begin position="91"/>
        <end position="111"/>
    </location>
</feature>
<comment type="subcellular location">
    <subcellularLocation>
        <location evidence="1">Membrane</location>
        <topology evidence="1">Multi-pass membrane protein</topology>
    </subcellularLocation>
</comment>
<dbReference type="RefSeq" id="WP_284480266.1">
    <property type="nucleotide sequence ID" value="NZ_JASNJD010000004.1"/>
</dbReference>
<dbReference type="InterPro" id="IPR000620">
    <property type="entry name" value="EamA_dom"/>
</dbReference>
<keyword evidence="4 5" id="KW-0472">Membrane</keyword>
<evidence type="ECO:0000256" key="3">
    <source>
        <dbReference type="ARBA" id="ARBA00022989"/>
    </source>
</evidence>
<dbReference type="InterPro" id="IPR037185">
    <property type="entry name" value="EmrE-like"/>
</dbReference>
<dbReference type="InterPro" id="IPR050638">
    <property type="entry name" value="AA-Vitamin_Transporters"/>
</dbReference>
<feature type="domain" description="EamA" evidence="6">
    <location>
        <begin position="147"/>
        <end position="273"/>
    </location>
</feature>
<evidence type="ECO:0000313" key="8">
    <source>
        <dbReference type="Proteomes" id="UP001243757"/>
    </source>
</evidence>
<keyword evidence="3 5" id="KW-1133">Transmembrane helix</keyword>
<evidence type="ECO:0000256" key="5">
    <source>
        <dbReference type="SAM" id="Phobius"/>
    </source>
</evidence>
<gene>
    <name evidence="7" type="ORF">QO033_07160</name>
</gene>
<comment type="caution">
    <text evidence="7">The sequence shown here is derived from an EMBL/GenBank/DDBJ whole genome shotgun (WGS) entry which is preliminary data.</text>
</comment>
<evidence type="ECO:0000256" key="4">
    <source>
        <dbReference type="ARBA" id="ARBA00023136"/>
    </source>
</evidence>
<dbReference type="EMBL" id="JASNJD010000004">
    <property type="protein sequence ID" value="MDK3017450.1"/>
    <property type="molecule type" value="Genomic_DNA"/>
</dbReference>
<feature type="transmembrane region" description="Helical" evidence="5">
    <location>
        <begin position="228"/>
        <end position="252"/>
    </location>
</feature>
<protein>
    <submittedName>
        <fullName evidence="7">DMT family transporter</fullName>
    </submittedName>
</protein>
<keyword evidence="8" id="KW-1185">Reference proteome</keyword>
<feature type="transmembrane region" description="Helical" evidence="5">
    <location>
        <begin position="198"/>
        <end position="221"/>
    </location>
</feature>
<evidence type="ECO:0000313" key="7">
    <source>
        <dbReference type="EMBL" id="MDK3017450.1"/>
    </source>
</evidence>
<dbReference type="PANTHER" id="PTHR32322">
    <property type="entry name" value="INNER MEMBRANE TRANSPORTER"/>
    <property type="match status" value="1"/>
</dbReference>
<sequence length="287" mass="29066">MRLPLLVGLVMLAFAANSLLTRAGVEQGGITPAAFAAVRVAAGAVVLLGLSRARRLPLPLRGRRGRRVLGALSLSVYMIGFSLAYRTLDAGVGALILFGVVQISIFALTALDGAPAGLRQMLGAVVAFGGLAWILWPEAGAEVPVRGAGFMAAAGFGWALYTLSGRGETSALAGSAANFLLALPLCLLPLIFEGGPAPAPLGLGLAVVSGALTSGLGYALWYRVVPQLAAPTAATVQLSVPVIALLAGASLLGEAPGWPVILGAVAVIGGIALGMPRPVRRQPRADR</sequence>
<evidence type="ECO:0000259" key="6">
    <source>
        <dbReference type="Pfam" id="PF00892"/>
    </source>
</evidence>
<evidence type="ECO:0000256" key="2">
    <source>
        <dbReference type="ARBA" id="ARBA00022692"/>
    </source>
</evidence>
<reference evidence="7 8" key="1">
    <citation type="submission" date="2023-05" db="EMBL/GenBank/DDBJ databases">
        <title>Pseudodonghicola sp. nov.</title>
        <authorList>
            <person name="Huang J."/>
        </authorList>
    </citation>
    <scope>NUCLEOTIDE SEQUENCE [LARGE SCALE GENOMIC DNA]</scope>
    <source>
        <strain evidence="7 8">IC7</strain>
    </source>
</reference>
<name>A0ABT7EYW7_9RHOB</name>
<feature type="transmembrane region" description="Helical" evidence="5">
    <location>
        <begin position="33"/>
        <end position="53"/>
    </location>
</feature>
<organism evidence="7 8">
    <name type="scientific">Pseudodonghicola flavimaris</name>
    <dbReference type="NCBI Taxonomy" id="3050036"/>
    <lineage>
        <taxon>Bacteria</taxon>
        <taxon>Pseudomonadati</taxon>
        <taxon>Pseudomonadota</taxon>
        <taxon>Alphaproteobacteria</taxon>
        <taxon>Rhodobacterales</taxon>
        <taxon>Paracoccaceae</taxon>
        <taxon>Pseudodonghicola</taxon>
    </lineage>
</organism>
<evidence type="ECO:0000256" key="1">
    <source>
        <dbReference type="ARBA" id="ARBA00004141"/>
    </source>
</evidence>
<dbReference type="SUPFAM" id="SSF103481">
    <property type="entry name" value="Multidrug resistance efflux transporter EmrE"/>
    <property type="match status" value="2"/>
</dbReference>
<proteinExistence type="predicted"/>
<feature type="transmembrane region" description="Helical" evidence="5">
    <location>
        <begin position="118"/>
        <end position="136"/>
    </location>
</feature>
<keyword evidence="2 5" id="KW-0812">Transmembrane</keyword>
<feature type="transmembrane region" description="Helical" evidence="5">
    <location>
        <begin position="258"/>
        <end position="275"/>
    </location>
</feature>
<accession>A0ABT7EYW7</accession>
<feature type="transmembrane region" description="Helical" evidence="5">
    <location>
        <begin position="171"/>
        <end position="192"/>
    </location>
</feature>
<dbReference type="PANTHER" id="PTHR32322:SF9">
    <property type="entry name" value="AMINO-ACID METABOLITE EFFLUX PUMP-RELATED"/>
    <property type="match status" value="1"/>
</dbReference>
<dbReference type="Proteomes" id="UP001243757">
    <property type="component" value="Unassembled WGS sequence"/>
</dbReference>